<sequence length="309" mass="35953">MGNIAKSVIEKCEICQRNNPRTQPRPPPRKTKKGNTPGDYWQIDFSELPRQNGYRYLLVLVDTFSGWPEAFPCRTNQAREVVKVLLKETIPCFEIPIGMSSDRGPHFVAKVIRSLARILEIKWDLHTPWRPQSSGKVERMNQTIKRQLNKICQEVQFKWPDALPLALLRARITPRSREKVSPFEILYGRPYQSINHEPGSIELIGKQYLKEYVISLGKVLSSLNRYLHSRTPLGLNTAVHEFQPGDWVYLRTWNDEPLKERWKGPFQVLLTTYTAVKLDGVEPWIHHTRIKKGLPPEKWTVEKQNESPL</sequence>
<accession>A0AAN7MQP9</accession>
<name>A0AAN7MQP9_MYCAM</name>
<dbReference type="PANTHER" id="PTHR41694:SF5">
    <property type="entry name" value="RIBONUCLEASE H"/>
    <property type="match status" value="1"/>
</dbReference>
<evidence type="ECO:0000313" key="9">
    <source>
        <dbReference type="EMBL" id="KAK4811124.1"/>
    </source>
</evidence>
<evidence type="ECO:0000256" key="6">
    <source>
        <dbReference type="ARBA" id="ARBA00022918"/>
    </source>
</evidence>
<evidence type="ECO:0000256" key="3">
    <source>
        <dbReference type="ARBA" id="ARBA00022722"/>
    </source>
</evidence>
<keyword evidence="3" id="KW-0540">Nuclease</keyword>
<dbReference type="SUPFAM" id="SSF53098">
    <property type="entry name" value="Ribonuclease H-like"/>
    <property type="match status" value="1"/>
</dbReference>
<reference evidence="9 10" key="1">
    <citation type="journal article" date="2023" name="J. Hered.">
        <title>Chromosome-level genome of the wood stork (Mycteria americana) provides insight into avian chromosome evolution.</title>
        <authorList>
            <person name="Flamio R. Jr."/>
            <person name="Ramstad K.M."/>
        </authorList>
    </citation>
    <scope>NUCLEOTIDE SEQUENCE [LARGE SCALE GENOMIC DNA]</scope>
    <source>
        <strain evidence="9">JAX WOST 10</strain>
    </source>
</reference>
<dbReference type="InterPro" id="IPR036397">
    <property type="entry name" value="RNaseH_sf"/>
</dbReference>
<dbReference type="GO" id="GO:0015074">
    <property type="term" value="P:DNA integration"/>
    <property type="evidence" value="ECO:0007669"/>
    <property type="project" value="InterPro"/>
</dbReference>
<dbReference type="Pfam" id="PF18697">
    <property type="entry name" value="MLVIN_C"/>
    <property type="match status" value="1"/>
</dbReference>
<dbReference type="Proteomes" id="UP001333110">
    <property type="component" value="Unassembled WGS sequence"/>
</dbReference>
<dbReference type="InterPro" id="IPR040643">
    <property type="entry name" value="MLVIN_C"/>
</dbReference>
<feature type="domain" description="Integrase catalytic" evidence="8">
    <location>
        <begin position="33"/>
        <end position="190"/>
    </location>
</feature>
<keyword evidence="5" id="KW-0378">Hydrolase</keyword>
<evidence type="ECO:0000256" key="4">
    <source>
        <dbReference type="ARBA" id="ARBA00022759"/>
    </source>
</evidence>
<evidence type="ECO:0000256" key="5">
    <source>
        <dbReference type="ARBA" id="ARBA00022801"/>
    </source>
</evidence>
<keyword evidence="1" id="KW-0808">Transferase</keyword>
<protein>
    <recommendedName>
        <fullName evidence="8">Integrase catalytic domain-containing protein</fullName>
    </recommendedName>
</protein>
<feature type="region of interest" description="Disordered" evidence="7">
    <location>
        <begin position="17"/>
        <end position="38"/>
    </location>
</feature>
<keyword evidence="6" id="KW-0695">RNA-directed DNA polymerase</keyword>
<evidence type="ECO:0000256" key="1">
    <source>
        <dbReference type="ARBA" id="ARBA00022679"/>
    </source>
</evidence>
<comment type="caution">
    <text evidence="9">The sequence shown here is derived from an EMBL/GenBank/DDBJ whole genome shotgun (WGS) entry which is preliminary data.</text>
</comment>
<keyword evidence="2" id="KW-0548">Nucleotidyltransferase</keyword>
<evidence type="ECO:0000256" key="2">
    <source>
        <dbReference type="ARBA" id="ARBA00022695"/>
    </source>
</evidence>
<evidence type="ECO:0000256" key="7">
    <source>
        <dbReference type="SAM" id="MobiDB-lite"/>
    </source>
</evidence>
<keyword evidence="10" id="KW-1185">Reference proteome</keyword>
<dbReference type="GO" id="GO:0016787">
    <property type="term" value="F:hydrolase activity"/>
    <property type="evidence" value="ECO:0007669"/>
    <property type="project" value="UniProtKB-KW"/>
</dbReference>
<dbReference type="GO" id="GO:0004519">
    <property type="term" value="F:endonuclease activity"/>
    <property type="evidence" value="ECO:0007669"/>
    <property type="project" value="UniProtKB-KW"/>
</dbReference>
<proteinExistence type="predicted"/>
<dbReference type="EMBL" id="JAUNZN010000018">
    <property type="protein sequence ID" value="KAK4811124.1"/>
    <property type="molecule type" value="Genomic_DNA"/>
</dbReference>
<organism evidence="9 10">
    <name type="scientific">Mycteria americana</name>
    <name type="common">Wood stork</name>
    <dbReference type="NCBI Taxonomy" id="33587"/>
    <lineage>
        <taxon>Eukaryota</taxon>
        <taxon>Metazoa</taxon>
        <taxon>Chordata</taxon>
        <taxon>Craniata</taxon>
        <taxon>Vertebrata</taxon>
        <taxon>Euteleostomi</taxon>
        <taxon>Archelosauria</taxon>
        <taxon>Archosauria</taxon>
        <taxon>Dinosauria</taxon>
        <taxon>Saurischia</taxon>
        <taxon>Theropoda</taxon>
        <taxon>Coelurosauria</taxon>
        <taxon>Aves</taxon>
        <taxon>Neognathae</taxon>
        <taxon>Neoaves</taxon>
        <taxon>Aequornithes</taxon>
        <taxon>Ciconiiformes</taxon>
        <taxon>Ciconiidae</taxon>
        <taxon>Mycteria</taxon>
    </lineage>
</organism>
<dbReference type="AlphaFoldDB" id="A0AAN7MQP9"/>
<dbReference type="Pfam" id="PF00665">
    <property type="entry name" value="rve"/>
    <property type="match status" value="1"/>
</dbReference>
<dbReference type="Gene3D" id="2.30.30.850">
    <property type="match status" value="1"/>
</dbReference>
<dbReference type="InterPro" id="IPR012337">
    <property type="entry name" value="RNaseH-like_sf"/>
</dbReference>
<dbReference type="InterPro" id="IPR001584">
    <property type="entry name" value="Integrase_cat-core"/>
</dbReference>
<gene>
    <name evidence="9" type="ORF">QYF61_019755</name>
</gene>
<evidence type="ECO:0000313" key="10">
    <source>
        <dbReference type="Proteomes" id="UP001333110"/>
    </source>
</evidence>
<dbReference type="GO" id="GO:0003676">
    <property type="term" value="F:nucleic acid binding"/>
    <property type="evidence" value="ECO:0007669"/>
    <property type="project" value="InterPro"/>
</dbReference>
<dbReference type="GO" id="GO:0003964">
    <property type="term" value="F:RNA-directed DNA polymerase activity"/>
    <property type="evidence" value="ECO:0007669"/>
    <property type="project" value="UniProtKB-KW"/>
</dbReference>
<dbReference type="Gene3D" id="3.30.420.10">
    <property type="entry name" value="Ribonuclease H-like superfamily/Ribonuclease H"/>
    <property type="match status" value="1"/>
</dbReference>
<keyword evidence="4" id="KW-0255">Endonuclease</keyword>
<dbReference type="PANTHER" id="PTHR41694">
    <property type="entry name" value="ENDOGENOUS RETROVIRUS GROUP K MEMBER POL PROTEIN"/>
    <property type="match status" value="1"/>
</dbReference>
<evidence type="ECO:0000259" key="8">
    <source>
        <dbReference type="PROSITE" id="PS50994"/>
    </source>
</evidence>
<dbReference type="PROSITE" id="PS50994">
    <property type="entry name" value="INTEGRASE"/>
    <property type="match status" value="1"/>
</dbReference>